<dbReference type="Proteomes" id="UP001215280">
    <property type="component" value="Unassembled WGS sequence"/>
</dbReference>
<feature type="non-terminal residue" evidence="1">
    <location>
        <position position="1"/>
    </location>
</feature>
<comment type="caution">
    <text evidence="1">The sequence shown here is derived from an EMBL/GenBank/DDBJ whole genome shotgun (WGS) entry which is preliminary data.</text>
</comment>
<dbReference type="EMBL" id="JARJLG010000183">
    <property type="protein sequence ID" value="KAJ7731440.1"/>
    <property type="molecule type" value="Genomic_DNA"/>
</dbReference>
<organism evidence="1 2">
    <name type="scientific">Mycena maculata</name>
    <dbReference type="NCBI Taxonomy" id="230809"/>
    <lineage>
        <taxon>Eukaryota</taxon>
        <taxon>Fungi</taxon>
        <taxon>Dikarya</taxon>
        <taxon>Basidiomycota</taxon>
        <taxon>Agaricomycotina</taxon>
        <taxon>Agaricomycetes</taxon>
        <taxon>Agaricomycetidae</taxon>
        <taxon>Agaricales</taxon>
        <taxon>Marasmiineae</taxon>
        <taxon>Mycenaceae</taxon>
        <taxon>Mycena</taxon>
    </lineage>
</organism>
<sequence length="60" mass="7126">STHLLALERLWYVDHDHPPVPRQERICRFCKTEVESPEHAMLECQASPEVLNLRVKFLEK</sequence>
<evidence type="ECO:0000313" key="1">
    <source>
        <dbReference type="EMBL" id="KAJ7731440.1"/>
    </source>
</evidence>
<keyword evidence="2" id="KW-1185">Reference proteome</keyword>
<dbReference type="AlphaFoldDB" id="A0AAD7I0I3"/>
<reference evidence="1" key="1">
    <citation type="submission" date="2023-03" db="EMBL/GenBank/DDBJ databases">
        <title>Massive genome expansion in bonnet fungi (Mycena s.s.) driven by repeated elements and novel gene families across ecological guilds.</title>
        <authorList>
            <consortium name="Lawrence Berkeley National Laboratory"/>
            <person name="Harder C.B."/>
            <person name="Miyauchi S."/>
            <person name="Viragh M."/>
            <person name="Kuo A."/>
            <person name="Thoen E."/>
            <person name="Andreopoulos B."/>
            <person name="Lu D."/>
            <person name="Skrede I."/>
            <person name="Drula E."/>
            <person name="Henrissat B."/>
            <person name="Morin E."/>
            <person name="Kohler A."/>
            <person name="Barry K."/>
            <person name="LaButti K."/>
            <person name="Morin E."/>
            <person name="Salamov A."/>
            <person name="Lipzen A."/>
            <person name="Mereny Z."/>
            <person name="Hegedus B."/>
            <person name="Baldrian P."/>
            <person name="Stursova M."/>
            <person name="Weitz H."/>
            <person name="Taylor A."/>
            <person name="Grigoriev I.V."/>
            <person name="Nagy L.G."/>
            <person name="Martin F."/>
            <person name="Kauserud H."/>
        </authorList>
    </citation>
    <scope>NUCLEOTIDE SEQUENCE</scope>
    <source>
        <strain evidence="1">CBHHK188m</strain>
    </source>
</reference>
<gene>
    <name evidence="1" type="ORF">DFH07DRAFT_755656</name>
</gene>
<proteinExistence type="predicted"/>
<protein>
    <submittedName>
        <fullName evidence="1">Uncharacterized protein</fullName>
    </submittedName>
</protein>
<evidence type="ECO:0000313" key="2">
    <source>
        <dbReference type="Proteomes" id="UP001215280"/>
    </source>
</evidence>
<accession>A0AAD7I0I3</accession>
<name>A0AAD7I0I3_9AGAR</name>